<dbReference type="Proteomes" id="UP000233551">
    <property type="component" value="Unassembled WGS sequence"/>
</dbReference>
<accession>A0A2I0JRH6</accession>
<feature type="compositionally biased region" description="Basic and acidic residues" evidence="1">
    <location>
        <begin position="1"/>
        <end position="17"/>
    </location>
</feature>
<feature type="region of interest" description="Disordered" evidence="1">
    <location>
        <begin position="203"/>
        <end position="255"/>
    </location>
</feature>
<organism evidence="2 3">
    <name type="scientific">Punica granatum</name>
    <name type="common">Pomegranate</name>
    <dbReference type="NCBI Taxonomy" id="22663"/>
    <lineage>
        <taxon>Eukaryota</taxon>
        <taxon>Viridiplantae</taxon>
        <taxon>Streptophyta</taxon>
        <taxon>Embryophyta</taxon>
        <taxon>Tracheophyta</taxon>
        <taxon>Spermatophyta</taxon>
        <taxon>Magnoliopsida</taxon>
        <taxon>eudicotyledons</taxon>
        <taxon>Gunneridae</taxon>
        <taxon>Pentapetalae</taxon>
        <taxon>rosids</taxon>
        <taxon>malvids</taxon>
        <taxon>Myrtales</taxon>
        <taxon>Lythraceae</taxon>
        <taxon>Punica</taxon>
    </lineage>
</organism>
<evidence type="ECO:0000256" key="1">
    <source>
        <dbReference type="SAM" id="MobiDB-lite"/>
    </source>
</evidence>
<protein>
    <submittedName>
        <fullName evidence="2">Uncharacterized protein</fullName>
    </submittedName>
</protein>
<evidence type="ECO:0000313" key="3">
    <source>
        <dbReference type="Proteomes" id="UP000233551"/>
    </source>
</evidence>
<reference evidence="2 3" key="1">
    <citation type="submission" date="2017-11" db="EMBL/GenBank/DDBJ databases">
        <title>De-novo sequencing of pomegranate (Punica granatum L.) genome.</title>
        <authorList>
            <person name="Akparov Z."/>
            <person name="Amiraslanov A."/>
            <person name="Hajiyeva S."/>
            <person name="Abbasov M."/>
            <person name="Kaur K."/>
            <person name="Hamwieh A."/>
            <person name="Solovyev V."/>
            <person name="Salamov A."/>
            <person name="Braich B."/>
            <person name="Kosarev P."/>
            <person name="Mahmoud A."/>
            <person name="Hajiyev E."/>
            <person name="Babayeva S."/>
            <person name="Izzatullayeva V."/>
            <person name="Mammadov A."/>
            <person name="Mammadov A."/>
            <person name="Sharifova S."/>
            <person name="Ojaghi J."/>
            <person name="Eynullazada K."/>
            <person name="Bayramov B."/>
            <person name="Abdulazimova A."/>
            <person name="Shahmuradov I."/>
        </authorList>
    </citation>
    <scope>NUCLEOTIDE SEQUENCE [LARGE SCALE GENOMIC DNA]</scope>
    <source>
        <strain evidence="3">cv. AG2017</strain>
        <tissue evidence="2">Leaf</tissue>
    </source>
</reference>
<keyword evidence="3" id="KW-1185">Reference proteome</keyword>
<dbReference type="EMBL" id="PGOL01001336">
    <property type="protein sequence ID" value="PKI58894.1"/>
    <property type="molecule type" value="Genomic_DNA"/>
</dbReference>
<feature type="region of interest" description="Disordered" evidence="1">
    <location>
        <begin position="1"/>
        <end position="75"/>
    </location>
</feature>
<feature type="compositionally biased region" description="Basic residues" evidence="1">
    <location>
        <begin position="215"/>
        <end position="228"/>
    </location>
</feature>
<comment type="caution">
    <text evidence="2">The sequence shown here is derived from an EMBL/GenBank/DDBJ whole genome shotgun (WGS) entry which is preliminary data.</text>
</comment>
<proteinExistence type="predicted"/>
<evidence type="ECO:0000313" key="2">
    <source>
        <dbReference type="EMBL" id="PKI58894.1"/>
    </source>
</evidence>
<name>A0A2I0JRH6_PUNGR</name>
<dbReference type="AlphaFoldDB" id="A0A2I0JRH6"/>
<feature type="compositionally biased region" description="Acidic residues" evidence="1">
    <location>
        <begin position="237"/>
        <end position="255"/>
    </location>
</feature>
<feature type="compositionally biased region" description="Acidic residues" evidence="1">
    <location>
        <begin position="18"/>
        <end position="39"/>
    </location>
</feature>
<gene>
    <name evidence="2" type="ORF">CRG98_020733</name>
</gene>
<sequence>MEYVRQEDMVDNCRNEVQENEDDDEDSNDDEDEPNEYWDTESQNLDGETAGRNHLFPRASPNQPSPTSYSESPNYSSLAHGSPMGLYGHLEVLSCQQAHCPFFVDPNGTIIYPIEPMMINDLPFLIPDFQGRWIVSFQGTHMVSTVLRQYIDRFYKPGEPIAKFHKDVPNEGKEFLFKECNNLVYYDPRYEVYLRQAFMSKCTSPTMRDGSKKDQHNKKGKSGSKKGRHVAEKFGEDDNEDEDDDVSFEEFDDPS</sequence>
<feature type="compositionally biased region" description="Polar residues" evidence="1">
    <location>
        <begin position="60"/>
        <end position="75"/>
    </location>
</feature>